<gene>
    <name evidence="3" type="ORF">Q8A70_10865</name>
</gene>
<dbReference type="Pfam" id="PF04955">
    <property type="entry name" value="HupE_UreJ"/>
    <property type="match status" value="1"/>
</dbReference>
<evidence type="ECO:0000313" key="4">
    <source>
        <dbReference type="Proteomes" id="UP001230156"/>
    </source>
</evidence>
<feature type="chain" id="PRO_5047218429" evidence="2">
    <location>
        <begin position="25"/>
        <end position="200"/>
    </location>
</feature>
<keyword evidence="2" id="KW-0732">Signal</keyword>
<feature type="transmembrane region" description="Helical" evidence="1">
    <location>
        <begin position="65"/>
        <end position="86"/>
    </location>
</feature>
<comment type="caution">
    <text evidence="3">The sequence shown here is derived from an EMBL/GenBank/DDBJ whole genome shotgun (WGS) entry which is preliminary data.</text>
</comment>
<evidence type="ECO:0000256" key="2">
    <source>
        <dbReference type="SAM" id="SignalP"/>
    </source>
</evidence>
<accession>A0ABU0YKB4</accession>
<evidence type="ECO:0000313" key="3">
    <source>
        <dbReference type="EMBL" id="MDQ7248170.1"/>
    </source>
</evidence>
<keyword evidence="4" id="KW-1185">Reference proteome</keyword>
<feature type="transmembrane region" description="Helical" evidence="1">
    <location>
        <begin position="180"/>
        <end position="199"/>
    </location>
</feature>
<keyword evidence="1" id="KW-0812">Transmembrane</keyword>
<feature type="transmembrane region" description="Helical" evidence="1">
    <location>
        <begin position="92"/>
        <end position="110"/>
    </location>
</feature>
<keyword evidence="1" id="KW-1133">Transmembrane helix</keyword>
<feature type="signal peptide" evidence="2">
    <location>
        <begin position="1"/>
        <end position="24"/>
    </location>
</feature>
<keyword evidence="1" id="KW-0472">Membrane</keyword>
<evidence type="ECO:0000256" key="1">
    <source>
        <dbReference type="SAM" id="Phobius"/>
    </source>
</evidence>
<name>A0ABU0YKB4_9PROT</name>
<feature type="transmembrane region" description="Helical" evidence="1">
    <location>
        <begin position="34"/>
        <end position="58"/>
    </location>
</feature>
<reference evidence="4" key="1">
    <citation type="submission" date="2023-08" db="EMBL/GenBank/DDBJ databases">
        <title>Rhodospirillaceae gen. nov., a novel taxon isolated from the Yangtze River Yuezi River estuary sludge.</title>
        <authorList>
            <person name="Ruan L."/>
        </authorList>
    </citation>
    <scope>NUCLEOTIDE SEQUENCE [LARGE SCALE GENOMIC DNA]</scope>
    <source>
        <strain evidence="4">R-7</strain>
    </source>
</reference>
<dbReference type="Proteomes" id="UP001230156">
    <property type="component" value="Unassembled WGS sequence"/>
</dbReference>
<protein>
    <submittedName>
        <fullName evidence="3">HupE/UreJ family protein</fullName>
    </submittedName>
</protein>
<dbReference type="PIRSF" id="PIRSF016919">
    <property type="entry name" value="HupE_UreJ"/>
    <property type="match status" value="1"/>
</dbReference>
<organism evidence="3 4">
    <name type="scientific">Dongia sedimenti</name>
    <dbReference type="NCBI Taxonomy" id="3064282"/>
    <lineage>
        <taxon>Bacteria</taxon>
        <taxon>Pseudomonadati</taxon>
        <taxon>Pseudomonadota</taxon>
        <taxon>Alphaproteobacteria</taxon>
        <taxon>Rhodospirillales</taxon>
        <taxon>Dongiaceae</taxon>
        <taxon>Dongia</taxon>
    </lineage>
</organism>
<feature type="transmembrane region" description="Helical" evidence="1">
    <location>
        <begin position="117"/>
        <end position="135"/>
    </location>
</feature>
<proteinExistence type="predicted"/>
<dbReference type="RefSeq" id="WP_379955616.1">
    <property type="nucleotide sequence ID" value="NZ_JAUYVI010000003.1"/>
</dbReference>
<dbReference type="InterPro" id="IPR007038">
    <property type="entry name" value="HupE_UreJ"/>
</dbReference>
<sequence>MSTRSVLRAALAIAASLLPTAAWAHTGHGATVGFLQGFVHPVTGLDHVLAMVAVGLFAANLGGRALWAVPLSFVSVMAVGGALGVAGIGVPFVEAGIAMSVIVLGLAVALQWKWPVAAAIGLVGIFAIFHGHAHGAEMPVDASGLEYGLGFMLATALLHAAGIGLGLGIARFGRAAAPRAIQFGGVALAVAGLGILTGII</sequence>
<feature type="transmembrane region" description="Helical" evidence="1">
    <location>
        <begin position="147"/>
        <end position="168"/>
    </location>
</feature>
<dbReference type="EMBL" id="JAUYVI010000003">
    <property type="protein sequence ID" value="MDQ7248170.1"/>
    <property type="molecule type" value="Genomic_DNA"/>
</dbReference>